<keyword evidence="2" id="KW-1185">Reference proteome</keyword>
<sequence>MAKAATPLVQNVGKFTRDVAVPGAVNGAQKGCDAFCTSVLPAVKKAAQNYGAPAVNSATPYLKNVAINSGEVVKKAYNVVVRPSAAAVGYALQQMPELPEASSSNSGSNKRSKGKKLKKRRRSSSVFGWFKKKNSNSIEN</sequence>
<feature type="compositionally biased region" description="Basic residues" evidence="1">
    <location>
        <begin position="110"/>
        <end position="123"/>
    </location>
</feature>
<name>A0A914ICC5_GLORO</name>
<dbReference type="Proteomes" id="UP000887572">
    <property type="component" value="Unplaced"/>
</dbReference>
<dbReference type="WBParaSite" id="Gr19_v10_g9524.t1">
    <property type="protein sequence ID" value="Gr19_v10_g9524.t1"/>
    <property type="gene ID" value="Gr19_v10_g9524"/>
</dbReference>
<evidence type="ECO:0000313" key="3">
    <source>
        <dbReference type="WBParaSite" id="Gr19_v10_g9524.t1"/>
    </source>
</evidence>
<protein>
    <submittedName>
        <fullName evidence="3">Uncharacterized protein</fullName>
    </submittedName>
</protein>
<organism evidence="2 3">
    <name type="scientific">Globodera rostochiensis</name>
    <name type="common">Golden nematode worm</name>
    <name type="synonym">Heterodera rostochiensis</name>
    <dbReference type="NCBI Taxonomy" id="31243"/>
    <lineage>
        <taxon>Eukaryota</taxon>
        <taxon>Metazoa</taxon>
        <taxon>Ecdysozoa</taxon>
        <taxon>Nematoda</taxon>
        <taxon>Chromadorea</taxon>
        <taxon>Rhabditida</taxon>
        <taxon>Tylenchina</taxon>
        <taxon>Tylenchomorpha</taxon>
        <taxon>Tylenchoidea</taxon>
        <taxon>Heteroderidae</taxon>
        <taxon>Heteroderinae</taxon>
        <taxon>Globodera</taxon>
    </lineage>
</organism>
<evidence type="ECO:0000313" key="2">
    <source>
        <dbReference type="Proteomes" id="UP000887572"/>
    </source>
</evidence>
<proteinExistence type="predicted"/>
<feature type="region of interest" description="Disordered" evidence="1">
    <location>
        <begin position="98"/>
        <end position="140"/>
    </location>
</feature>
<reference evidence="3" key="1">
    <citation type="submission" date="2022-11" db="UniProtKB">
        <authorList>
            <consortium name="WormBaseParasite"/>
        </authorList>
    </citation>
    <scope>IDENTIFICATION</scope>
</reference>
<accession>A0A914ICC5</accession>
<dbReference type="AlphaFoldDB" id="A0A914ICC5"/>
<evidence type="ECO:0000256" key="1">
    <source>
        <dbReference type="SAM" id="MobiDB-lite"/>
    </source>
</evidence>